<dbReference type="PANTHER" id="PTHR31066:SF100">
    <property type="entry name" value="PB1 DOMAIN-CONTAINING PROTEIN"/>
    <property type="match status" value="1"/>
</dbReference>
<reference evidence="3 4" key="2">
    <citation type="journal article" date="2017" name="Front. Plant Sci.">
        <title>Gene Classification and Mining of Molecular Markers Useful in Red Clover (Trifolium pratense) Breeding.</title>
        <authorList>
            <person name="Istvanek J."/>
            <person name="Dluhosova J."/>
            <person name="Dluhos P."/>
            <person name="Patkova L."/>
            <person name="Nedelnik J."/>
            <person name="Repkova J."/>
        </authorList>
    </citation>
    <scope>NUCLEOTIDE SEQUENCE [LARGE SCALE GENOMIC DNA]</scope>
    <source>
        <strain evidence="4">cv. Tatra</strain>
        <tissue evidence="3">Young leaves</tissue>
    </source>
</reference>
<dbReference type="Pfam" id="PF00564">
    <property type="entry name" value="PB1"/>
    <property type="match status" value="1"/>
</dbReference>
<name>A0A2K3PQL2_TRIPR</name>
<gene>
    <name evidence="3" type="ORF">L195_g014320</name>
</gene>
<protein>
    <recommendedName>
        <fullName evidence="2">PB1 domain-containing protein</fullName>
    </recommendedName>
</protein>
<dbReference type="Gene3D" id="3.10.20.90">
    <property type="entry name" value="Phosphatidylinositol 3-kinase Catalytic Subunit, Chain A, domain 1"/>
    <property type="match status" value="1"/>
</dbReference>
<dbReference type="SUPFAM" id="SSF54277">
    <property type="entry name" value="CAD &amp; PB1 domains"/>
    <property type="match status" value="1"/>
</dbReference>
<reference evidence="3 4" key="1">
    <citation type="journal article" date="2014" name="Am. J. Bot.">
        <title>Genome assembly and annotation for red clover (Trifolium pratense; Fabaceae).</title>
        <authorList>
            <person name="Istvanek J."/>
            <person name="Jaros M."/>
            <person name="Krenek A."/>
            <person name="Repkova J."/>
        </authorList>
    </citation>
    <scope>NUCLEOTIDE SEQUENCE [LARGE SCALE GENOMIC DNA]</scope>
    <source>
        <strain evidence="4">cv. Tatra</strain>
        <tissue evidence="3">Young leaves</tissue>
    </source>
</reference>
<evidence type="ECO:0000259" key="2">
    <source>
        <dbReference type="SMART" id="SM00666"/>
    </source>
</evidence>
<comment type="caution">
    <text evidence="3">The sequence shown here is derived from an EMBL/GenBank/DDBJ whole genome shotgun (WGS) entry which is preliminary data.</text>
</comment>
<dbReference type="CDD" id="cd06410">
    <property type="entry name" value="PB1_UP2"/>
    <property type="match status" value="1"/>
</dbReference>
<sequence>MDTYQYPPSYPDSGNSSPRSREIDFDNPSSWEEQQNYKAKFMCSYGGKIQPRSHDNQLSYIGGDTKILAVDRNIKFQAFLSKLSTLCDAIQQDVTFKYQLPGEELDALISVTTEDDLEHMMHEYDRLYRPSSKPVRMRLFIFISPNSGLVSVSQPDPLKPHSNADFLFGTLDNKTIAPPSHPPSYAAAVKYHDPVPDLVAPVTEYPPRGVVDESVEIQRQLQRLQVSETEQQNLYRRSVDGFTGGFAAAAAAATVAPGGEYYMQKMPEKVAPTNSPTAVHHPAGYWPEKQFSGEGFPMPGINTSGGGDQHVYMMQPPPGTFYHAPQMMRPPTAQVSQGYYAVQRMSTDGYREQPPVYGGVPPQSVAFSSAGQGSLAPAQPVKPSAYAEGYGLVRPAGVADNAGSGGYAQVAYDSASGRHVYYTAPGGVVHAPQYQGVTPVFSNDMRTAAVPVGQDPKVVNKSSQGSV</sequence>
<evidence type="ECO:0000256" key="1">
    <source>
        <dbReference type="SAM" id="MobiDB-lite"/>
    </source>
</evidence>
<dbReference type="Proteomes" id="UP000236291">
    <property type="component" value="Unassembled WGS sequence"/>
</dbReference>
<evidence type="ECO:0000313" key="4">
    <source>
        <dbReference type="Proteomes" id="UP000236291"/>
    </source>
</evidence>
<dbReference type="ExpressionAtlas" id="A0A2K3PQL2">
    <property type="expression patterns" value="baseline"/>
</dbReference>
<dbReference type="InterPro" id="IPR053198">
    <property type="entry name" value="Gynoecium_Dev_Regulator"/>
</dbReference>
<dbReference type="PANTHER" id="PTHR31066">
    <property type="entry name" value="OS05G0427100 PROTEIN-RELATED"/>
    <property type="match status" value="1"/>
</dbReference>
<dbReference type="STRING" id="57577.A0A2K3PQL2"/>
<dbReference type="EMBL" id="ASHM01009477">
    <property type="protein sequence ID" value="PNY17573.1"/>
    <property type="molecule type" value="Genomic_DNA"/>
</dbReference>
<accession>A0A2K3PQL2</accession>
<organism evidence="3 4">
    <name type="scientific">Trifolium pratense</name>
    <name type="common">Red clover</name>
    <dbReference type="NCBI Taxonomy" id="57577"/>
    <lineage>
        <taxon>Eukaryota</taxon>
        <taxon>Viridiplantae</taxon>
        <taxon>Streptophyta</taxon>
        <taxon>Embryophyta</taxon>
        <taxon>Tracheophyta</taxon>
        <taxon>Spermatophyta</taxon>
        <taxon>Magnoliopsida</taxon>
        <taxon>eudicotyledons</taxon>
        <taxon>Gunneridae</taxon>
        <taxon>Pentapetalae</taxon>
        <taxon>rosids</taxon>
        <taxon>fabids</taxon>
        <taxon>Fabales</taxon>
        <taxon>Fabaceae</taxon>
        <taxon>Papilionoideae</taxon>
        <taxon>50 kb inversion clade</taxon>
        <taxon>NPAAA clade</taxon>
        <taxon>Hologalegina</taxon>
        <taxon>IRL clade</taxon>
        <taxon>Trifolieae</taxon>
        <taxon>Trifolium</taxon>
    </lineage>
</organism>
<dbReference type="AlphaFoldDB" id="A0A2K3PQL2"/>
<evidence type="ECO:0000313" key="3">
    <source>
        <dbReference type="EMBL" id="PNY17573.1"/>
    </source>
</evidence>
<feature type="domain" description="PB1" evidence="2">
    <location>
        <begin position="53"/>
        <end position="144"/>
    </location>
</feature>
<feature type="region of interest" description="Disordered" evidence="1">
    <location>
        <begin position="1"/>
        <end position="29"/>
    </location>
</feature>
<dbReference type="SMART" id="SM00666">
    <property type="entry name" value="PB1"/>
    <property type="match status" value="1"/>
</dbReference>
<proteinExistence type="predicted"/>
<dbReference type="InterPro" id="IPR000270">
    <property type="entry name" value="PB1_dom"/>
</dbReference>